<accession>A0A1L8MKN7</accession>
<protein>
    <submittedName>
        <fullName evidence="2">Phage capsid protein</fullName>
    </submittedName>
</protein>
<reference evidence="3" key="1">
    <citation type="submission" date="2016-06" db="EMBL/GenBank/DDBJ databases">
        <authorList>
            <person name="de Vries S.P.W."/>
            <person name="Hadjirin N.F."/>
            <person name="Lay E.M."/>
            <person name="Zadoks R.N."/>
            <person name="Peacock S.J."/>
            <person name="Parkhill J."/>
            <person name="Grant A.J."/>
            <person name="Mcdougall S."/>
            <person name="Holmes M.A."/>
        </authorList>
    </citation>
    <scope>NUCLEOTIDE SEQUENCE [LARGE SCALE GENOMIC DNA]</scope>
    <source>
        <strain evidence="3">NZ1587</strain>
    </source>
</reference>
<dbReference type="AlphaFoldDB" id="A0A1L8MKN7"/>
<proteinExistence type="predicted"/>
<dbReference type="STRING" id="1856638.A9Q68_08585"/>
<organism evidence="2 3">
    <name type="scientific">Streptococcus bovimastitidis</name>
    <dbReference type="NCBI Taxonomy" id="1856638"/>
    <lineage>
        <taxon>Bacteria</taxon>
        <taxon>Bacillati</taxon>
        <taxon>Bacillota</taxon>
        <taxon>Bacilli</taxon>
        <taxon>Lactobacillales</taxon>
        <taxon>Streptococcaceae</taxon>
        <taxon>Streptococcus</taxon>
    </lineage>
</organism>
<dbReference type="InterPro" id="IPR025580">
    <property type="entry name" value="Gp46"/>
</dbReference>
<dbReference type="Pfam" id="PF14265">
    <property type="entry name" value="DUF4355"/>
    <property type="match status" value="1"/>
</dbReference>
<evidence type="ECO:0000313" key="3">
    <source>
        <dbReference type="Proteomes" id="UP000182015"/>
    </source>
</evidence>
<name>A0A1L8MKN7_9STRE</name>
<evidence type="ECO:0000313" key="2">
    <source>
        <dbReference type="EMBL" id="OJF71245.1"/>
    </source>
</evidence>
<dbReference type="OrthoDB" id="2236190at2"/>
<dbReference type="RefSeq" id="WP_071794308.1">
    <property type="nucleotide sequence ID" value="NZ_LZDD01000003.1"/>
</dbReference>
<gene>
    <name evidence="2" type="ORF">A9Q68_08585</name>
</gene>
<sequence>MNENEEILNESGAQEEVKEKTFDELLSDPKYQAEFDKKISKALDTAHSKWEAEQQTKEDEAKKLAKMNAEQKAEHEKQQLEARIAELEAEKTRSEMTSIARGMFSEANVVPSEDLINMLVTTSADDTKKAVEGFISLFNDHVDKAVTERLKNPLPKQGGTANTLTKESIMAVKDRTERLRLIEENQALFN</sequence>
<comment type="caution">
    <text evidence="2">The sequence shown here is derived from an EMBL/GenBank/DDBJ whole genome shotgun (WGS) entry which is preliminary data.</text>
</comment>
<dbReference type="Proteomes" id="UP000182015">
    <property type="component" value="Unassembled WGS sequence"/>
</dbReference>
<evidence type="ECO:0000256" key="1">
    <source>
        <dbReference type="SAM" id="MobiDB-lite"/>
    </source>
</evidence>
<feature type="region of interest" description="Disordered" evidence="1">
    <location>
        <begin position="46"/>
        <end position="77"/>
    </location>
</feature>
<dbReference type="EMBL" id="LZDD01000003">
    <property type="protein sequence ID" value="OJF71245.1"/>
    <property type="molecule type" value="Genomic_DNA"/>
</dbReference>
<keyword evidence="3" id="KW-1185">Reference proteome</keyword>